<feature type="compositionally biased region" description="Gly residues" evidence="1">
    <location>
        <begin position="12"/>
        <end position="21"/>
    </location>
</feature>
<accession>A0A8D0MEY1</accession>
<feature type="compositionally biased region" description="Basic and acidic residues" evidence="1">
    <location>
        <begin position="1"/>
        <end position="11"/>
    </location>
</feature>
<name>A0A8D0MEY1_PIG</name>
<dbReference type="PANTHER" id="PTHR13252">
    <property type="entry name" value="F-BOX ONLY PROTEIN 28"/>
    <property type="match status" value="1"/>
</dbReference>
<dbReference type="CDD" id="cd22100">
    <property type="entry name" value="F-box_FBXO28"/>
    <property type="match status" value="1"/>
</dbReference>
<feature type="region of interest" description="Disordered" evidence="1">
    <location>
        <begin position="343"/>
        <end position="383"/>
    </location>
</feature>
<proteinExistence type="predicted"/>
<dbReference type="PANTHER" id="PTHR13252:SF9">
    <property type="entry name" value="F-BOX ONLY PROTEIN 28"/>
    <property type="match status" value="1"/>
</dbReference>
<evidence type="ECO:0000256" key="1">
    <source>
        <dbReference type="SAM" id="MobiDB-lite"/>
    </source>
</evidence>
<dbReference type="Ensembl" id="ENSSSCT00015004482.1">
    <property type="protein sequence ID" value="ENSSSCP00015001649.1"/>
    <property type="gene ID" value="ENSSSCG00015003465.1"/>
</dbReference>
<gene>
    <name evidence="2" type="primary">FBXO28</name>
</gene>
<protein>
    <submittedName>
        <fullName evidence="2">F-box protein 28</fullName>
    </submittedName>
</protein>
<feature type="compositionally biased region" description="Pro residues" evidence="1">
    <location>
        <begin position="32"/>
        <end position="52"/>
    </location>
</feature>
<sequence length="383" mass="42897">MAAASEERMAEEGGGGHGDGGSSSAIGCTQRLPPPPPPQLPQPGSQVPPAPALAPDQLPQNNTLVALPIVAIENILSFMSYDEISQLRLVRPPRDPSHPLRRAEVCKRMDLVCQRMLNQGFLKVERYHNLCQKQVKAQLPRRESERRNHSLARHADILAAVETRLSLLNMTFMKYVDSNLCCFIPGKVIDEIYRVLRYVNSTRAPQRAHEVLQELRDISSMAMEYFDEKIVPILKRKLPGSDVSGRLMGSPPVPGPSAALTTMQLFSKQNPSRQEVTKLQQQVKTNGAGVTVLRREISELRTKVQEQQKQLQDQDQKLLEQTQIIGEQNARLAELERKLREVMESAVGSSSGSGQNEESPRKRKKAAEAIDSLRKSKRLRNRK</sequence>
<evidence type="ECO:0000313" key="3">
    <source>
        <dbReference type="Proteomes" id="UP000694726"/>
    </source>
</evidence>
<evidence type="ECO:0000313" key="2">
    <source>
        <dbReference type="Ensembl" id="ENSSSCP00015001649.1"/>
    </source>
</evidence>
<dbReference type="Proteomes" id="UP000694726">
    <property type="component" value="Unplaced"/>
</dbReference>
<organism evidence="2 3">
    <name type="scientific">Sus scrofa</name>
    <name type="common">Pig</name>
    <dbReference type="NCBI Taxonomy" id="9823"/>
    <lineage>
        <taxon>Eukaryota</taxon>
        <taxon>Metazoa</taxon>
        <taxon>Chordata</taxon>
        <taxon>Craniata</taxon>
        <taxon>Vertebrata</taxon>
        <taxon>Euteleostomi</taxon>
        <taxon>Mammalia</taxon>
        <taxon>Eutheria</taxon>
        <taxon>Laurasiatheria</taxon>
        <taxon>Artiodactyla</taxon>
        <taxon>Suina</taxon>
        <taxon>Suidae</taxon>
        <taxon>Sus</taxon>
    </lineage>
</organism>
<dbReference type="AlphaFoldDB" id="A0A8D0MEY1"/>
<dbReference type="InterPro" id="IPR039719">
    <property type="entry name" value="FBXO28"/>
</dbReference>
<feature type="region of interest" description="Disordered" evidence="1">
    <location>
        <begin position="1"/>
        <end position="56"/>
    </location>
</feature>
<reference evidence="2" key="1">
    <citation type="submission" date="2025-08" db="UniProtKB">
        <authorList>
            <consortium name="Ensembl"/>
        </authorList>
    </citation>
    <scope>IDENTIFICATION</scope>
</reference>